<feature type="compositionally biased region" description="Low complexity" evidence="1">
    <location>
        <begin position="91"/>
        <end position="108"/>
    </location>
</feature>
<reference evidence="2" key="1">
    <citation type="submission" date="2021-01" db="EMBL/GenBank/DDBJ databases">
        <authorList>
            <person name="Corre E."/>
            <person name="Pelletier E."/>
            <person name="Niang G."/>
            <person name="Scheremetjew M."/>
            <person name="Finn R."/>
            <person name="Kale V."/>
            <person name="Holt S."/>
            <person name="Cochrane G."/>
            <person name="Meng A."/>
            <person name="Brown T."/>
            <person name="Cohen L."/>
        </authorList>
    </citation>
    <scope>NUCLEOTIDE SEQUENCE</scope>
    <source>
        <strain evidence="2">CCMP1381</strain>
    </source>
</reference>
<dbReference type="EMBL" id="HBGS01052864">
    <property type="protein sequence ID" value="CAD9470960.1"/>
    <property type="molecule type" value="Transcribed_RNA"/>
</dbReference>
<accession>A0A7S2GV05</accession>
<gene>
    <name evidence="2" type="ORF">DSPE1174_LOCUS27286</name>
</gene>
<proteinExistence type="predicted"/>
<organism evidence="2">
    <name type="scientific">Octactis speculum</name>
    <dbReference type="NCBI Taxonomy" id="3111310"/>
    <lineage>
        <taxon>Eukaryota</taxon>
        <taxon>Sar</taxon>
        <taxon>Stramenopiles</taxon>
        <taxon>Ochrophyta</taxon>
        <taxon>Dictyochophyceae</taxon>
        <taxon>Dictyochales</taxon>
        <taxon>Dictyochaceae</taxon>
        <taxon>Octactis</taxon>
    </lineage>
</organism>
<evidence type="ECO:0000256" key="1">
    <source>
        <dbReference type="SAM" id="MobiDB-lite"/>
    </source>
</evidence>
<protein>
    <submittedName>
        <fullName evidence="2">Uncharacterized protein</fullName>
    </submittedName>
</protein>
<name>A0A7S2GV05_9STRA</name>
<dbReference type="AlphaFoldDB" id="A0A7S2GV05"/>
<evidence type="ECO:0000313" key="2">
    <source>
        <dbReference type="EMBL" id="CAD9470960.1"/>
    </source>
</evidence>
<feature type="region of interest" description="Disordered" evidence="1">
    <location>
        <begin position="73"/>
        <end position="112"/>
    </location>
</feature>
<sequence>MKLLQRSKERRQFLMKHVMDDVIPKDAVSGMLAMSCESSASLNDDITMKIAESVAEAEEDEAALLSLIDSEVSEQQSKPLREDSSAEETDAQSQEAAAAAEDTTTLLSPVPLSPVVDSEELSDFAYSDEDDCANPIGLIIAEGSKMHRSDQLWRLTLKSGLARLAGGEYRVHEWKVKMSSDLL</sequence>